<evidence type="ECO:0000313" key="2">
    <source>
        <dbReference type="EMBL" id="KAF2443705.1"/>
    </source>
</evidence>
<sequence>MRQCMNKTSSHQAKDHPPSTMHHPSDQRPRTKPTTNTAHSASEAGLGTRPRAQPCPDVQLSTCR</sequence>
<keyword evidence="3" id="KW-1185">Reference proteome</keyword>
<accession>A0A9P4UAY5</accession>
<gene>
    <name evidence="2" type="ORF">P171DRAFT_42727</name>
</gene>
<feature type="compositionally biased region" description="Basic and acidic residues" evidence="1">
    <location>
        <begin position="12"/>
        <end position="29"/>
    </location>
</feature>
<evidence type="ECO:0000313" key="3">
    <source>
        <dbReference type="Proteomes" id="UP000799764"/>
    </source>
</evidence>
<organism evidence="2 3">
    <name type="scientific">Karstenula rhodostoma CBS 690.94</name>
    <dbReference type="NCBI Taxonomy" id="1392251"/>
    <lineage>
        <taxon>Eukaryota</taxon>
        <taxon>Fungi</taxon>
        <taxon>Dikarya</taxon>
        <taxon>Ascomycota</taxon>
        <taxon>Pezizomycotina</taxon>
        <taxon>Dothideomycetes</taxon>
        <taxon>Pleosporomycetidae</taxon>
        <taxon>Pleosporales</taxon>
        <taxon>Massarineae</taxon>
        <taxon>Didymosphaeriaceae</taxon>
        <taxon>Karstenula</taxon>
    </lineage>
</organism>
<evidence type="ECO:0000256" key="1">
    <source>
        <dbReference type="SAM" id="MobiDB-lite"/>
    </source>
</evidence>
<proteinExistence type="predicted"/>
<name>A0A9P4UAY5_9PLEO</name>
<reference evidence="2" key="1">
    <citation type="journal article" date="2020" name="Stud. Mycol.">
        <title>101 Dothideomycetes genomes: a test case for predicting lifestyles and emergence of pathogens.</title>
        <authorList>
            <person name="Haridas S."/>
            <person name="Albert R."/>
            <person name="Binder M."/>
            <person name="Bloem J."/>
            <person name="Labutti K."/>
            <person name="Salamov A."/>
            <person name="Andreopoulos B."/>
            <person name="Baker S."/>
            <person name="Barry K."/>
            <person name="Bills G."/>
            <person name="Bluhm B."/>
            <person name="Cannon C."/>
            <person name="Castanera R."/>
            <person name="Culley D."/>
            <person name="Daum C."/>
            <person name="Ezra D."/>
            <person name="Gonzalez J."/>
            <person name="Henrissat B."/>
            <person name="Kuo A."/>
            <person name="Liang C."/>
            <person name="Lipzen A."/>
            <person name="Lutzoni F."/>
            <person name="Magnuson J."/>
            <person name="Mondo S."/>
            <person name="Nolan M."/>
            <person name="Ohm R."/>
            <person name="Pangilinan J."/>
            <person name="Park H.-J."/>
            <person name="Ramirez L."/>
            <person name="Alfaro M."/>
            <person name="Sun H."/>
            <person name="Tritt A."/>
            <person name="Yoshinaga Y."/>
            <person name="Zwiers L.-H."/>
            <person name="Turgeon B."/>
            <person name="Goodwin S."/>
            <person name="Spatafora J."/>
            <person name="Crous P."/>
            <person name="Grigoriev I."/>
        </authorList>
    </citation>
    <scope>NUCLEOTIDE SEQUENCE</scope>
    <source>
        <strain evidence="2">CBS 690.94</strain>
    </source>
</reference>
<dbReference type="Proteomes" id="UP000799764">
    <property type="component" value="Unassembled WGS sequence"/>
</dbReference>
<feature type="compositionally biased region" description="Polar residues" evidence="1">
    <location>
        <begin position="1"/>
        <end position="11"/>
    </location>
</feature>
<dbReference type="EMBL" id="MU001502">
    <property type="protein sequence ID" value="KAF2443705.1"/>
    <property type="molecule type" value="Genomic_DNA"/>
</dbReference>
<feature type="region of interest" description="Disordered" evidence="1">
    <location>
        <begin position="1"/>
        <end position="64"/>
    </location>
</feature>
<dbReference type="AlphaFoldDB" id="A0A9P4UAY5"/>
<comment type="caution">
    <text evidence="2">The sequence shown here is derived from an EMBL/GenBank/DDBJ whole genome shotgun (WGS) entry which is preliminary data.</text>
</comment>
<protein>
    <submittedName>
        <fullName evidence="2">Uncharacterized protein</fullName>
    </submittedName>
</protein>